<keyword evidence="1" id="KW-0812">Transmembrane</keyword>
<feature type="chain" id="PRO_5032578273" description="Phytocyanin domain-containing protein" evidence="2">
    <location>
        <begin position="23"/>
        <end position="226"/>
    </location>
</feature>
<evidence type="ECO:0000313" key="5">
    <source>
        <dbReference type="Proteomes" id="UP000636709"/>
    </source>
</evidence>
<feature type="signal peptide" evidence="2">
    <location>
        <begin position="1"/>
        <end position="22"/>
    </location>
</feature>
<feature type="transmembrane region" description="Helical" evidence="1">
    <location>
        <begin position="175"/>
        <end position="198"/>
    </location>
</feature>
<dbReference type="Gene3D" id="2.60.40.420">
    <property type="entry name" value="Cupredoxins - blue copper proteins"/>
    <property type="match status" value="1"/>
</dbReference>
<reference evidence="4" key="1">
    <citation type="submission" date="2020-07" db="EMBL/GenBank/DDBJ databases">
        <title>Genome sequence and genetic diversity analysis of an under-domesticated orphan crop, white fonio (Digitaria exilis).</title>
        <authorList>
            <person name="Bennetzen J.L."/>
            <person name="Chen S."/>
            <person name="Ma X."/>
            <person name="Wang X."/>
            <person name="Yssel A.E.J."/>
            <person name="Chaluvadi S.R."/>
            <person name="Johnson M."/>
            <person name="Gangashetty P."/>
            <person name="Hamidou F."/>
            <person name="Sanogo M.D."/>
            <person name="Zwaenepoel A."/>
            <person name="Wallace J."/>
            <person name="Van De Peer Y."/>
            <person name="Van Deynze A."/>
        </authorList>
    </citation>
    <scope>NUCLEOTIDE SEQUENCE</scope>
    <source>
        <tissue evidence="4">Leaves</tissue>
    </source>
</reference>
<dbReference type="PROSITE" id="PS51485">
    <property type="entry name" value="PHYTOCYANIN"/>
    <property type="match status" value="1"/>
</dbReference>
<dbReference type="GO" id="GO:0009055">
    <property type="term" value="F:electron transfer activity"/>
    <property type="evidence" value="ECO:0007669"/>
    <property type="project" value="InterPro"/>
</dbReference>
<feature type="domain" description="Phytocyanin" evidence="3">
    <location>
        <begin position="35"/>
        <end position="149"/>
    </location>
</feature>
<keyword evidence="5" id="KW-1185">Reference proteome</keyword>
<dbReference type="Proteomes" id="UP000636709">
    <property type="component" value="Unassembled WGS sequence"/>
</dbReference>
<dbReference type="InterPro" id="IPR003245">
    <property type="entry name" value="Phytocyanin_dom"/>
</dbReference>
<dbReference type="SUPFAM" id="SSF49503">
    <property type="entry name" value="Cupredoxins"/>
    <property type="match status" value="1"/>
</dbReference>
<comment type="caution">
    <text evidence="4">The sequence shown here is derived from an EMBL/GenBank/DDBJ whole genome shotgun (WGS) entry which is preliminary data.</text>
</comment>
<evidence type="ECO:0000259" key="3">
    <source>
        <dbReference type="PROSITE" id="PS51485"/>
    </source>
</evidence>
<name>A0A835G156_9POAL</name>
<gene>
    <name evidence="4" type="ORF">HU200_001027</name>
</gene>
<sequence>MASLRLASFSAATCTLLLGVLAASASSSPTPPPTVQRDVGDEAGYWTAMVPPSGEGNETLTQWAESQPLHVGDISRGGTGRCSSWRATATTSGAAASPPASAAVLVAVGGGGGGNASKFELDRPGTFYFVSGMPGRCEAGQKMAVRVVFFDDSGDDTTAPPPPPATVVFKVTTSAWLWVATVGVFVAVLLFVIIFCYYRYDKLAYYFLDKLSERNGALPSNAAATV</sequence>
<organism evidence="4 5">
    <name type="scientific">Digitaria exilis</name>
    <dbReference type="NCBI Taxonomy" id="1010633"/>
    <lineage>
        <taxon>Eukaryota</taxon>
        <taxon>Viridiplantae</taxon>
        <taxon>Streptophyta</taxon>
        <taxon>Embryophyta</taxon>
        <taxon>Tracheophyta</taxon>
        <taxon>Spermatophyta</taxon>
        <taxon>Magnoliopsida</taxon>
        <taxon>Liliopsida</taxon>
        <taxon>Poales</taxon>
        <taxon>Poaceae</taxon>
        <taxon>PACMAD clade</taxon>
        <taxon>Panicoideae</taxon>
        <taxon>Panicodae</taxon>
        <taxon>Paniceae</taxon>
        <taxon>Anthephorinae</taxon>
        <taxon>Digitaria</taxon>
    </lineage>
</organism>
<keyword evidence="1" id="KW-0472">Membrane</keyword>
<keyword evidence="1" id="KW-1133">Transmembrane helix</keyword>
<proteinExistence type="predicted"/>
<keyword evidence="2" id="KW-0732">Signal</keyword>
<dbReference type="InterPro" id="IPR008972">
    <property type="entry name" value="Cupredoxin"/>
</dbReference>
<evidence type="ECO:0000313" key="4">
    <source>
        <dbReference type="EMBL" id="KAF8781055.1"/>
    </source>
</evidence>
<dbReference type="EMBL" id="JACEFO010000112">
    <property type="protein sequence ID" value="KAF8781055.1"/>
    <property type="molecule type" value="Genomic_DNA"/>
</dbReference>
<evidence type="ECO:0000256" key="1">
    <source>
        <dbReference type="SAM" id="Phobius"/>
    </source>
</evidence>
<dbReference type="AlphaFoldDB" id="A0A835G156"/>
<protein>
    <recommendedName>
        <fullName evidence="3">Phytocyanin domain-containing protein</fullName>
    </recommendedName>
</protein>
<accession>A0A835G156</accession>
<evidence type="ECO:0000256" key="2">
    <source>
        <dbReference type="SAM" id="SignalP"/>
    </source>
</evidence>